<dbReference type="EMBL" id="CAJHCP010000014">
    <property type="protein sequence ID" value="CAD6554686.1"/>
    <property type="molecule type" value="Genomic_DNA"/>
</dbReference>
<organism evidence="1 2">
    <name type="scientific">Paraburkholderia metrosideri</name>
    <dbReference type="NCBI Taxonomy" id="580937"/>
    <lineage>
        <taxon>Bacteria</taxon>
        <taxon>Pseudomonadati</taxon>
        <taxon>Pseudomonadota</taxon>
        <taxon>Betaproteobacteria</taxon>
        <taxon>Burkholderiales</taxon>
        <taxon>Burkholderiaceae</taxon>
        <taxon>Paraburkholderia</taxon>
    </lineage>
</organism>
<accession>A0ABN7I9Y2</accession>
<sequence>MLVRFGATSKVTLWSQKKGSSFNHMAYGHREIGVRCPATLRETTPLGWTKAEWVYEFRAGRPAEPRRVPFTKTSLLSAVVLLGARRVRRIPSLSGQWGRVVS</sequence>
<evidence type="ECO:0000313" key="1">
    <source>
        <dbReference type="EMBL" id="CAD6554686.1"/>
    </source>
</evidence>
<protein>
    <submittedName>
        <fullName evidence="1">Uncharacterized protein</fullName>
    </submittedName>
</protein>
<keyword evidence="2" id="KW-1185">Reference proteome</keyword>
<dbReference type="Proteomes" id="UP000598032">
    <property type="component" value="Unassembled WGS sequence"/>
</dbReference>
<gene>
    <name evidence="1" type="ORF">LMG28140_05511</name>
</gene>
<name>A0ABN7I9Y2_9BURK</name>
<proteinExistence type="predicted"/>
<evidence type="ECO:0000313" key="2">
    <source>
        <dbReference type="Proteomes" id="UP000598032"/>
    </source>
</evidence>
<comment type="caution">
    <text evidence="1">The sequence shown here is derived from an EMBL/GenBank/DDBJ whole genome shotgun (WGS) entry which is preliminary data.</text>
</comment>
<reference evidence="1 2" key="1">
    <citation type="submission" date="2020-10" db="EMBL/GenBank/DDBJ databases">
        <authorList>
            <person name="Peeters C."/>
        </authorList>
    </citation>
    <scope>NUCLEOTIDE SEQUENCE [LARGE SCALE GENOMIC DNA]</scope>
    <source>
        <strain evidence="1 2">LMG 28140</strain>
    </source>
</reference>